<keyword evidence="4" id="KW-1185">Reference proteome</keyword>
<proteinExistence type="predicted"/>
<sequence>MYSTSILLATLTGLVVAQDTTFKNGTGVRSLWIPFQTISGTPLASLGSVNPSSNATEYVLSCPTASPQCAFAPNLTLTEGVGSARYVTSNSQGAATVVCTYTGTETATCSQGILDSNSNIIRTETTISGSMIAFQAVQVTATQNITSTSSGTAGAKTTSGASSSATSTSSAGVAGQSAVAAPWAMGGALGAGLMAIAAL</sequence>
<feature type="region of interest" description="Disordered" evidence="1">
    <location>
        <begin position="147"/>
        <end position="168"/>
    </location>
</feature>
<evidence type="ECO:0000256" key="2">
    <source>
        <dbReference type="SAM" id="SignalP"/>
    </source>
</evidence>
<evidence type="ECO:0000256" key="1">
    <source>
        <dbReference type="SAM" id="MobiDB-lite"/>
    </source>
</evidence>
<feature type="chain" id="PRO_5041899953" description="GPI anchored protein" evidence="2">
    <location>
        <begin position="18"/>
        <end position="199"/>
    </location>
</feature>
<name>A0AAE0WNB0_9PEZI</name>
<dbReference type="Proteomes" id="UP001274830">
    <property type="component" value="Unassembled WGS sequence"/>
</dbReference>
<evidence type="ECO:0008006" key="5">
    <source>
        <dbReference type="Google" id="ProtNLM"/>
    </source>
</evidence>
<organism evidence="3 4">
    <name type="scientific">Recurvomyces mirabilis</name>
    <dbReference type="NCBI Taxonomy" id="574656"/>
    <lineage>
        <taxon>Eukaryota</taxon>
        <taxon>Fungi</taxon>
        <taxon>Dikarya</taxon>
        <taxon>Ascomycota</taxon>
        <taxon>Pezizomycotina</taxon>
        <taxon>Dothideomycetes</taxon>
        <taxon>Dothideomycetidae</taxon>
        <taxon>Mycosphaerellales</taxon>
        <taxon>Teratosphaeriaceae</taxon>
        <taxon>Recurvomyces</taxon>
    </lineage>
</organism>
<dbReference type="EMBL" id="JAUTXT010000017">
    <property type="protein sequence ID" value="KAK3674858.1"/>
    <property type="molecule type" value="Genomic_DNA"/>
</dbReference>
<evidence type="ECO:0000313" key="4">
    <source>
        <dbReference type="Proteomes" id="UP001274830"/>
    </source>
</evidence>
<evidence type="ECO:0000313" key="3">
    <source>
        <dbReference type="EMBL" id="KAK3674858.1"/>
    </source>
</evidence>
<protein>
    <recommendedName>
        <fullName evidence="5">GPI anchored protein</fullName>
    </recommendedName>
</protein>
<keyword evidence="2" id="KW-0732">Signal</keyword>
<accession>A0AAE0WNB0</accession>
<comment type="caution">
    <text evidence="3">The sequence shown here is derived from an EMBL/GenBank/DDBJ whole genome shotgun (WGS) entry which is preliminary data.</text>
</comment>
<dbReference type="AlphaFoldDB" id="A0AAE0WNB0"/>
<gene>
    <name evidence="3" type="ORF">LTR78_005202</name>
</gene>
<feature type="signal peptide" evidence="2">
    <location>
        <begin position="1"/>
        <end position="17"/>
    </location>
</feature>
<reference evidence="3" key="1">
    <citation type="submission" date="2023-07" db="EMBL/GenBank/DDBJ databases">
        <title>Black Yeasts Isolated from many extreme environments.</title>
        <authorList>
            <person name="Coleine C."/>
            <person name="Stajich J.E."/>
            <person name="Selbmann L."/>
        </authorList>
    </citation>
    <scope>NUCLEOTIDE SEQUENCE</scope>
    <source>
        <strain evidence="3">CCFEE 5485</strain>
    </source>
</reference>